<evidence type="ECO:0000313" key="2">
    <source>
        <dbReference type="Proteomes" id="UP000815677"/>
    </source>
</evidence>
<sequence>RKVTTTESDGAASVAFPLIDTVSVRLAHLVCWSAFQGPTRESANHLTPTGCSSRS</sequence>
<reference evidence="1" key="1">
    <citation type="submission" date="2014-09" db="EMBL/GenBank/DDBJ databases">
        <title>Genome sequence of the luminous mushroom Mycena chlorophos for searching fungal bioluminescence genes.</title>
        <authorList>
            <person name="Tanaka Y."/>
            <person name="Kasuga D."/>
            <person name="Oba Y."/>
            <person name="Hase S."/>
            <person name="Sato K."/>
            <person name="Oba Y."/>
            <person name="Sakakibara Y."/>
        </authorList>
    </citation>
    <scope>NUCLEOTIDE SEQUENCE</scope>
</reference>
<keyword evidence="2" id="KW-1185">Reference proteome</keyword>
<dbReference type="EMBL" id="DF839781">
    <property type="protein sequence ID" value="GAT44484.1"/>
    <property type="molecule type" value="Genomic_DNA"/>
</dbReference>
<protein>
    <submittedName>
        <fullName evidence="1">Uncharacterized protein</fullName>
    </submittedName>
</protein>
<feature type="non-terminal residue" evidence="1">
    <location>
        <position position="1"/>
    </location>
</feature>
<gene>
    <name evidence="1" type="ORF">MCHLO_02104</name>
</gene>
<accession>A0ABQ0L232</accession>
<evidence type="ECO:0000313" key="1">
    <source>
        <dbReference type="EMBL" id="GAT44484.1"/>
    </source>
</evidence>
<proteinExistence type="predicted"/>
<name>A0ABQ0L232_MYCCL</name>
<organism evidence="1 2">
    <name type="scientific">Mycena chlorophos</name>
    <name type="common">Agaric fungus</name>
    <name type="synonym">Agaricus chlorophos</name>
    <dbReference type="NCBI Taxonomy" id="658473"/>
    <lineage>
        <taxon>Eukaryota</taxon>
        <taxon>Fungi</taxon>
        <taxon>Dikarya</taxon>
        <taxon>Basidiomycota</taxon>
        <taxon>Agaricomycotina</taxon>
        <taxon>Agaricomycetes</taxon>
        <taxon>Agaricomycetidae</taxon>
        <taxon>Agaricales</taxon>
        <taxon>Marasmiineae</taxon>
        <taxon>Mycenaceae</taxon>
        <taxon>Mycena</taxon>
    </lineage>
</organism>
<dbReference type="Proteomes" id="UP000815677">
    <property type="component" value="Unassembled WGS sequence"/>
</dbReference>